<evidence type="ECO:0000313" key="4">
    <source>
        <dbReference type="EMBL" id="SES12438.1"/>
    </source>
</evidence>
<keyword evidence="1" id="KW-0328">Glycosyltransferase</keyword>
<dbReference type="SUPFAM" id="SSF53448">
    <property type="entry name" value="Nucleotide-diphospho-sugar transferases"/>
    <property type="match status" value="1"/>
</dbReference>
<evidence type="ECO:0000256" key="1">
    <source>
        <dbReference type="ARBA" id="ARBA00022676"/>
    </source>
</evidence>
<reference evidence="4 5" key="1">
    <citation type="submission" date="2016-10" db="EMBL/GenBank/DDBJ databases">
        <authorList>
            <person name="de Groot N.N."/>
        </authorList>
    </citation>
    <scope>NUCLEOTIDE SEQUENCE [LARGE SCALE GENOMIC DNA]</scope>
    <source>
        <strain evidence="4 5">AR40</strain>
    </source>
</reference>
<sequence>MKKGVNAKISIVVPVYKTQDYIDRCIKSILGQSYQNFELILVDDGSPDNAGDICDEYARNDNRIKVIHQKNSGQSVARNNALKIATGDYYCFIDSDDYVADNLLERLYSLIVEKDADISFVSYSSFTGEKADVVADSAPDIFSYSNTDMIKNIHMVKDELYVVMWGKLFKKELFEGIKFPEGRICEDLHVLYRIYDKARISVFSDEKLYYYYRGNVSSSTYSINKKFYDDVFWVLDKEIEYIDDRHPELGDYPRRTYMYWIVDLCKKTGGFISCGKMRSLYLKYRQLYRESRGMKKEKFFTFFYYMPSIYVLLKK</sequence>
<dbReference type="EMBL" id="FOGJ01000019">
    <property type="protein sequence ID" value="SES12438.1"/>
    <property type="molecule type" value="Genomic_DNA"/>
</dbReference>
<protein>
    <submittedName>
        <fullName evidence="4">Glycosyl transferase family 2</fullName>
    </submittedName>
</protein>
<evidence type="ECO:0000313" key="5">
    <source>
        <dbReference type="Proteomes" id="UP000182584"/>
    </source>
</evidence>
<dbReference type="Pfam" id="PF00535">
    <property type="entry name" value="Glycos_transf_2"/>
    <property type="match status" value="1"/>
</dbReference>
<organism evidence="4 5">
    <name type="scientific">Butyrivibrio fibrisolvens</name>
    <dbReference type="NCBI Taxonomy" id="831"/>
    <lineage>
        <taxon>Bacteria</taxon>
        <taxon>Bacillati</taxon>
        <taxon>Bacillota</taxon>
        <taxon>Clostridia</taxon>
        <taxon>Lachnospirales</taxon>
        <taxon>Lachnospiraceae</taxon>
        <taxon>Butyrivibrio</taxon>
    </lineage>
</organism>
<dbReference type="RefSeq" id="WP_074757236.1">
    <property type="nucleotide sequence ID" value="NZ_FOGJ01000019.1"/>
</dbReference>
<dbReference type="GO" id="GO:0016757">
    <property type="term" value="F:glycosyltransferase activity"/>
    <property type="evidence" value="ECO:0007669"/>
    <property type="project" value="UniProtKB-KW"/>
</dbReference>
<feature type="domain" description="Glycosyltransferase 2-like" evidence="3">
    <location>
        <begin position="10"/>
        <end position="138"/>
    </location>
</feature>
<name>A0A1H9USW0_BUTFI</name>
<dbReference type="CDD" id="cd00761">
    <property type="entry name" value="Glyco_tranf_GTA_type"/>
    <property type="match status" value="1"/>
</dbReference>
<dbReference type="PANTHER" id="PTHR22916">
    <property type="entry name" value="GLYCOSYLTRANSFERASE"/>
    <property type="match status" value="1"/>
</dbReference>
<keyword evidence="2 4" id="KW-0808">Transferase</keyword>
<dbReference type="PANTHER" id="PTHR22916:SF51">
    <property type="entry name" value="GLYCOSYLTRANSFERASE EPSH-RELATED"/>
    <property type="match status" value="1"/>
</dbReference>
<evidence type="ECO:0000256" key="2">
    <source>
        <dbReference type="ARBA" id="ARBA00022679"/>
    </source>
</evidence>
<gene>
    <name evidence="4" type="ORF">SAMN04487884_11986</name>
</gene>
<proteinExistence type="predicted"/>
<accession>A0A1H9USW0</accession>
<dbReference type="InterPro" id="IPR029044">
    <property type="entry name" value="Nucleotide-diphossugar_trans"/>
</dbReference>
<dbReference type="OrthoDB" id="9807674at2"/>
<dbReference type="InterPro" id="IPR001173">
    <property type="entry name" value="Glyco_trans_2-like"/>
</dbReference>
<dbReference type="AlphaFoldDB" id="A0A1H9USW0"/>
<evidence type="ECO:0000259" key="3">
    <source>
        <dbReference type="Pfam" id="PF00535"/>
    </source>
</evidence>
<dbReference type="Proteomes" id="UP000182584">
    <property type="component" value="Unassembled WGS sequence"/>
</dbReference>
<dbReference type="Gene3D" id="3.90.550.10">
    <property type="entry name" value="Spore Coat Polysaccharide Biosynthesis Protein SpsA, Chain A"/>
    <property type="match status" value="1"/>
</dbReference>